<dbReference type="InterPro" id="IPR001128">
    <property type="entry name" value="Cyt_P450"/>
</dbReference>
<dbReference type="Pfam" id="PF00067">
    <property type="entry name" value="p450"/>
    <property type="match status" value="1"/>
</dbReference>
<dbReference type="InterPro" id="IPR036396">
    <property type="entry name" value="Cyt_P450_sf"/>
</dbReference>
<name>A0ABR3R0A8_9PLEO</name>
<dbReference type="Proteomes" id="UP001521785">
    <property type="component" value="Unassembled WGS sequence"/>
</dbReference>
<evidence type="ECO:0000313" key="1">
    <source>
        <dbReference type="EMBL" id="KAL1597850.1"/>
    </source>
</evidence>
<organism evidence="1 2">
    <name type="scientific">Paraconiothyrium brasiliense</name>
    <dbReference type="NCBI Taxonomy" id="300254"/>
    <lineage>
        <taxon>Eukaryota</taxon>
        <taxon>Fungi</taxon>
        <taxon>Dikarya</taxon>
        <taxon>Ascomycota</taxon>
        <taxon>Pezizomycotina</taxon>
        <taxon>Dothideomycetes</taxon>
        <taxon>Pleosporomycetidae</taxon>
        <taxon>Pleosporales</taxon>
        <taxon>Massarineae</taxon>
        <taxon>Didymosphaeriaceae</taxon>
        <taxon>Paraconiothyrium</taxon>
    </lineage>
</organism>
<gene>
    <name evidence="1" type="ORF">SLS60_008337</name>
</gene>
<evidence type="ECO:0000313" key="2">
    <source>
        <dbReference type="Proteomes" id="UP001521785"/>
    </source>
</evidence>
<proteinExistence type="predicted"/>
<dbReference type="Gene3D" id="1.10.630.10">
    <property type="entry name" value="Cytochrome P450"/>
    <property type="match status" value="1"/>
</dbReference>
<protein>
    <recommendedName>
        <fullName evidence="3">Cytochrome P450</fullName>
    </recommendedName>
</protein>
<evidence type="ECO:0008006" key="3">
    <source>
        <dbReference type="Google" id="ProtNLM"/>
    </source>
</evidence>
<dbReference type="EMBL" id="JAKJXO020000012">
    <property type="protein sequence ID" value="KAL1597850.1"/>
    <property type="molecule type" value="Genomic_DNA"/>
</dbReference>
<keyword evidence="2" id="KW-1185">Reference proteome</keyword>
<dbReference type="SUPFAM" id="SSF48264">
    <property type="entry name" value="Cytochrome P450"/>
    <property type="match status" value="1"/>
</dbReference>
<reference evidence="1 2" key="1">
    <citation type="submission" date="2024-02" db="EMBL/GenBank/DDBJ databases">
        <title>De novo assembly and annotation of 12 fungi associated with fruit tree decline syndrome in Ontario, Canada.</title>
        <authorList>
            <person name="Sulman M."/>
            <person name="Ellouze W."/>
            <person name="Ilyukhin E."/>
        </authorList>
    </citation>
    <scope>NUCLEOTIDE SEQUENCE [LARGE SCALE GENOMIC DNA]</scope>
    <source>
        <strain evidence="1 2">M42-189</strain>
    </source>
</reference>
<comment type="caution">
    <text evidence="1">The sequence shown here is derived from an EMBL/GenBank/DDBJ whole genome shotgun (WGS) entry which is preliminary data.</text>
</comment>
<sequence length="120" mass="13462">MWPVLGRDKVNNVKSDLAQEEGDPEKFSFFHSLLRSDLPEYEKHPSRLAAEAVGVFGGGTINPTSALAFITFHILANVHMHRHLQESLADVMAQYPKTIPAWTEFEQVPYLAACVKEGLR</sequence>
<accession>A0ABR3R0A8</accession>